<dbReference type="SUPFAM" id="SSF51338">
    <property type="entry name" value="Composite domain of metallo-dependent hydrolases"/>
    <property type="match status" value="2"/>
</dbReference>
<feature type="binding site" evidence="7">
    <location>
        <position position="290"/>
    </location>
    <ligand>
        <name>Zn(2+)</name>
        <dbReference type="ChEBI" id="CHEBI:29105"/>
    </ligand>
</feature>
<gene>
    <name evidence="7 10" type="primary">hutI</name>
    <name evidence="10" type="ORF">ACFQZV_06590</name>
</gene>
<evidence type="ECO:0000256" key="2">
    <source>
        <dbReference type="ARBA" id="ARBA00022723"/>
    </source>
</evidence>
<feature type="compositionally biased region" description="Low complexity" evidence="8">
    <location>
        <begin position="59"/>
        <end position="70"/>
    </location>
</feature>
<feature type="compositionally biased region" description="Basic and acidic residues" evidence="8">
    <location>
        <begin position="98"/>
        <end position="113"/>
    </location>
</feature>
<evidence type="ECO:0000256" key="5">
    <source>
        <dbReference type="ARBA" id="ARBA00022833"/>
    </source>
</evidence>
<dbReference type="Gene3D" id="3.20.20.140">
    <property type="entry name" value="Metal-dependent hydrolases"/>
    <property type="match status" value="1"/>
</dbReference>
<comment type="catalytic activity">
    <reaction evidence="7">
        <text>4-imidazolone-5-propanoate + H2O = N-formimidoyl-L-glutamate</text>
        <dbReference type="Rhea" id="RHEA:23660"/>
        <dbReference type="ChEBI" id="CHEBI:15377"/>
        <dbReference type="ChEBI" id="CHEBI:58928"/>
        <dbReference type="ChEBI" id="CHEBI:77893"/>
        <dbReference type="EC" id="3.5.2.7"/>
    </reaction>
</comment>
<dbReference type="PANTHER" id="PTHR42752:SF1">
    <property type="entry name" value="IMIDAZOLONEPROPIONASE-RELATED"/>
    <property type="match status" value="1"/>
</dbReference>
<evidence type="ECO:0000256" key="7">
    <source>
        <dbReference type="HAMAP-Rule" id="MF_00372"/>
    </source>
</evidence>
<evidence type="ECO:0000313" key="11">
    <source>
        <dbReference type="Proteomes" id="UP001597042"/>
    </source>
</evidence>
<organism evidence="10 11">
    <name type="scientific">Microbacterium koreense</name>
    <dbReference type="NCBI Taxonomy" id="323761"/>
    <lineage>
        <taxon>Bacteria</taxon>
        <taxon>Bacillati</taxon>
        <taxon>Actinomycetota</taxon>
        <taxon>Actinomycetes</taxon>
        <taxon>Micrococcales</taxon>
        <taxon>Microbacteriaceae</taxon>
        <taxon>Microbacterium</taxon>
    </lineage>
</organism>
<feature type="binding site" evidence="7">
    <location>
        <position position="290"/>
    </location>
    <ligand>
        <name>Fe(3+)</name>
        <dbReference type="ChEBI" id="CHEBI:29034"/>
    </ligand>
</feature>
<dbReference type="RefSeq" id="WP_378752116.1">
    <property type="nucleotide sequence ID" value="NZ_JBHSSV010000008.1"/>
</dbReference>
<comment type="caution">
    <text evidence="10">The sequence shown here is derived from an EMBL/GenBank/DDBJ whole genome shotgun (WGS) entry which is preliminary data.</text>
</comment>
<dbReference type="Pfam" id="PF01979">
    <property type="entry name" value="Amidohydro_1"/>
    <property type="match status" value="1"/>
</dbReference>
<evidence type="ECO:0000256" key="4">
    <source>
        <dbReference type="ARBA" id="ARBA00022808"/>
    </source>
</evidence>
<comment type="similarity">
    <text evidence="7">Belongs to the metallo-dependent hydrolases superfamily. HutI family.</text>
</comment>
<evidence type="ECO:0000259" key="9">
    <source>
        <dbReference type="Pfam" id="PF01979"/>
    </source>
</evidence>
<feature type="binding site" evidence="7">
    <location>
        <position position="227"/>
    </location>
    <ligand>
        <name>4-imidazolone-5-propanoate</name>
        <dbReference type="ChEBI" id="CHEBI:77893"/>
    </ligand>
</feature>
<feature type="binding site" evidence="7">
    <location>
        <position position="366"/>
    </location>
    <ligand>
        <name>N-formimidoyl-L-glutamate</name>
        <dbReference type="ChEBI" id="CHEBI:58928"/>
    </ligand>
</feature>
<evidence type="ECO:0000256" key="1">
    <source>
        <dbReference type="ARBA" id="ARBA00012864"/>
    </source>
</evidence>
<feature type="binding site" evidence="7">
    <location>
        <position position="368"/>
    </location>
    <ligand>
        <name>N-formimidoyl-L-glutamate</name>
        <dbReference type="ChEBI" id="CHEBI:58928"/>
    </ligand>
</feature>
<keyword evidence="5 7" id="KW-0862">Zinc</keyword>
<feature type="binding site" evidence="7">
    <location>
        <position position="133"/>
    </location>
    <ligand>
        <name>Zn(2+)</name>
        <dbReference type="ChEBI" id="CHEBI:29105"/>
    </ligand>
</feature>
<feature type="binding site" evidence="7">
    <location>
        <position position="200"/>
    </location>
    <ligand>
        <name>N-formimidoyl-L-glutamate</name>
        <dbReference type="ChEBI" id="CHEBI:58928"/>
    </ligand>
</feature>
<dbReference type="EMBL" id="JBHTIM010000001">
    <property type="protein sequence ID" value="MFD0780965.1"/>
    <property type="molecule type" value="Genomic_DNA"/>
</dbReference>
<keyword evidence="4 7" id="KW-0369">Histidine metabolism</keyword>
<keyword evidence="11" id="KW-1185">Reference proteome</keyword>
<dbReference type="EC" id="3.5.2.7" evidence="1 7"/>
<keyword evidence="7" id="KW-0963">Cytoplasm</keyword>
<dbReference type="InterPro" id="IPR032466">
    <property type="entry name" value="Metal_Hydrolase"/>
</dbReference>
<feature type="region of interest" description="Disordered" evidence="8">
    <location>
        <begin position="59"/>
        <end position="113"/>
    </location>
</feature>
<evidence type="ECO:0000313" key="10">
    <source>
        <dbReference type="EMBL" id="MFD0780965.1"/>
    </source>
</evidence>
<feature type="compositionally biased region" description="Polar residues" evidence="8">
    <location>
        <begin position="71"/>
        <end position="87"/>
    </location>
</feature>
<protein>
    <recommendedName>
        <fullName evidence="1 7">Imidazolonepropionase</fullName>
        <ecNumber evidence="1 7">3.5.2.7</ecNumber>
    </recommendedName>
    <alternativeName>
        <fullName evidence="7">Imidazolone-5-propionate hydrolase</fullName>
    </alternativeName>
</protein>
<dbReference type="InterPro" id="IPR006680">
    <property type="entry name" value="Amidohydro-rel"/>
</dbReference>
<dbReference type="SUPFAM" id="SSF51556">
    <property type="entry name" value="Metallo-dependent hydrolases"/>
    <property type="match status" value="1"/>
</dbReference>
<feature type="binding site" evidence="7">
    <location>
        <position position="364"/>
    </location>
    <ligand>
        <name>Zn(2+)</name>
        <dbReference type="ChEBI" id="CHEBI:29105"/>
    </ligand>
</feature>
<evidence type="ECO:0000256" key="6">
    <source>
        <dbReference type="ARBA" id="ARBA00023004"/>
    </source>
</evidence>
<feature type="binding site" evidence="7">
    <location>
        <position position="133"/>
    </location>
    <ligand>
        <name>Fe(3+)</name>
        <dbReference type="ChEBI" id="CHEBI:29034"/>
    </ligand>
</feature>
<keyword evidence="3 7" id="KW-0378">Hydrolase</keyword>
<comment type="cofactor">
    <cofactor evidence="7">
        <name>Zn(2+)</name>
        <dbReference type="ChEBI" id="CHEBI:29105"/>
    </cofactor>
    <cofactor evidence="7">
        <name>Fe(3+)</name>
        <dbReference type="ChEBI" id="CHEBI:29034"/>
    </cofactor>
    <text evidence="7">Binds 1 zinc or iron ion per subunit.</text>
</comment>
<name>A0ABW2ZR52_9MICO</name>
<feature type="binding site" evidence="7">
    <location>
        <position position="364"/>
    </location>
    <ligand>
        <name>Fe(3+)</name>
        <dbReference type="ChEBI" id="CHEBI:29034"/>
    </ligand>
</feature>
<feature type="binding site" evidence="7">
    <location>
        <position position="142"/>
    </location>
    <ligand>
        <name>4-imidazolone-5-propanoate</name>
        <dbReference type="ChEBI" id="CHEBI:77893"/>
    </ligand>
</feature>
<accession>A0ABW2ZR52</accession>
<dbReference type="HAMAP" id="MF_00372">
    <property type="entry name" value="HutI"/>
    <property type="match status" value="1"/>
</dbReference>
<evidence type="ECO:0000256" key="8">
    <source>
        <dbReference type="SAM" id="MobiDB-lite"/>
    </source>
</evidence>
<feature type="domain" description="Amidohydrolase-related" evidence="9">
    <location>
        <begin position="125"/>
        <end position="431"/>
    </location>
</feature>
<comment type="subcellular location">
    <subcellularLocation>
        <location evidence="7">Cytoplasm</location>
    </subcellularLocation>
</comment>
<evidence type="ECO:0000256" key="3">
    <source>
        <dbReference type="ARBA" id="ARBA00022801"/>
    </source>
</evidence>
<reference evidence="11" key="1">
    <citation type="journal article" date="2019" name="Int. J. Syst. Evol. Microbiol.">
        <title>The Global Catalogue of Microorganisms (GCM) 10K type strain sequencing project: providing services to taxonomists for standard genome sequencing and annotation.</title>
        <authorList>
            <consortium name="The Broad Institute Genomics Platform"/>
            <consortium name="The Broad Institute Genome Sequencing Center for Infectious Disease"/>
            <person name="Wu L."/>
            <person name="Ma J."/>
        </authorList>
    </citation>
    <scope>NUCLEOTIDE SEQUENCE [LARGE SCALE GENOMIC DNA]</scope>
    <source>
        <strain evidence="11">CCUG 50754</strain>
    </source>
</reference>
<dbReference type="Gene3D" id="2.30.40.10">
    <property type="entry name" value="Urease, subunit C, domain 1"/>
    <property type="match status" value="1"/>
</dbReference>
<sequence>MRDHEGTRTLITNIGELTTNVAAGDDRCGTLHDAAVLIDGDRVAWVGSAADAAEWAASAAPTSAVGSPATHRTTGTPATSRTPGETRSLSRESLAAADSRDEEQFSRHEDGRAGVEVIDAGGRAMIPGFVDSHTHIVFGGDRADEFEARMSGTPYAAGGIRRTVAATRAATDDDLRTRVGRFVRELHAQGTTTFEIKTGYGLSVHDEARMARIAAEVTDEVTFLGAHVVPAEYADDRDAYVDLVCGEMLDACAPSSRWIDVFCENGAFTADESRRILAAGAARGLRPRVHGNQLGHGDGVAIAVAADAASVDHCTYLSDADVDALAGSDTVATLLPGVEFSTRQPYPDARRLIDAGVTVALASDCNPGSCFTSSVPFMIALAVREMGMTPSEAVWSATAGGARALRRNDVGVIAPGARADLVLLDAPTRVHLAYRPGVPLIDAVWKDGCRL</sequence>
<dbReference type="GO" id="GO:0050480">
    <property type="term" value="F:imidazolonepropionase activity"/>
    <property type="evidence" value="ECO:0007669"/>
    <property type="project" value="UniProtKB-EC"/>
</dbReference>
<feature type="binding site" evidence="7">
    <location>
        <position position="135"/>
    </location>
    <ligand>
        <name>Zn(2+)</name>
        <dbReference type="ChEBI" id="CHEBI:29105"/>
    </ligand>
</feature>
<dbReference type="PANTHER" id="PTHR42752">
    <property type="entry name" value="IMIDAZOLONEPROPIONASE"/>
    <property type="match status" value="1"/>
</dbReference>
<dbReference type="InterPro" id="IPR011059">
    <property type="entry name" value="Metal-dep_hydrolase_composite"/>
</dbReference>
<feature type="binding site" evidence="7">
    <location>
        <position position="369"/>
    </location>
    <ligand>
        <name>4-imidazolone-5-propanoate</name>
        <dbReference type="ChEBI" id="CHEBI:77893"/>
    </ligand>
</feature>
<feature type="binding site" evidence="7">
    <location>
        <position position="200"/>
    </location>
    <ligand>
        <name>4-imidazolone-5-propanoate</name>
        <dbReference type="ChEBI" id="CHEBI:77893"/>
    </ligand>
</feature>
<dbReference type="Proteomes" id="UP001597042">
    <property type="component" value="Unassembled WGS sequence"/>
</dbReference>
<feature type="binding site" evidence="7">
    <location>
        <position position="135"/>
    </location>
    <ligand>
        <name>Fe(3+)</name>
        <dbReference type="ChEBI" id="CHEBI:29034"/>
    </ligand>
</feature>
<comment type="pathway">
    <text evidence="7">Amino-acid degradation; L-histidine degradation into L-glutamate; N-formimidoyl-L-glutamate from L-histidine: step 3/3.</text>
</comment>
<comment type="function">
    <text evidence="7">Catalyzes the hydrolytic cleavage of the carbon-nitrogen bond in imidazolone-5-propanoate to yield N-formimidoyl-L-glutamate. It is the third step in the universal histidine degradation pathway.</text>
</comment>
<dbReference type="NCBIfam" id="TIGR01224">
    <property type="entry name" value="hutI"/>
    <property type="match status" value="1"/>
</dbReference>
<feature type="binding site" evidence="7">
    <location>
        <position position="293"/>
    </location>
    <ligand>
        <name>4-imidazolone-5-propanoate</name>
        <dbReference type="ChEBI" id="CHEBI:77893"/>
    </ligand>
</feature>
<keyword evidence="2 7" id="KW-0479">Metal-binding</keyword>
<dbReference type="InterPro" id="IPR005920">
    <property type="entry name" value="HutI"/>
</dbReference>
<proteinExistence type="inferred from homology"/>
<keyword evidence="6 7" id="KW-0408">Iron</keyword>